<sequence>MVQAMVDPFGTAELRRRVLDAWADAPVRFREDANTEEDYALGGYRDRVVVELAQNAADAARRAGERGRLRLTLAGDRFTAANTGAPLTREGVESLAALRASAKRDAGDEGVVGRFGVGFSAVVAVSDDVTVASRDGAVRWSLERARAVIHEELLVTGRARPELAAELERRAGHVPLLRLPFESGARAPEGFDTAVVLEVRDDDARLRLAGLLRETGQALLLALPDLAEVEIDVDGATRVLRSERPAGAGLVTHVRDESGERTTRWRTVTRTGRFTPDQLADRPTEERARPDWSVTWAVAVDEAGHAVGLPADVPRVVHAPTPSDAELRLPALLVAALPLTPDRRHIAFGPAADVVIEAAATAYADLLRGLPPRSTLDLVPVPLLGAGGEFDARFRARAAELLRETPFLETARGERVRPVDAVALDAGPETVGALADVLPSLLPGDWNLRHPGLAHLRLHRLPLAELADLLADLDREPGWWAGLYAALRAAGGRGADLGELGALPVPLADGRLVRGPRGLLLPAGAGLSPEALDALAPLGLRIAHPEAADPLLLRLGAVEADERAVLTDPMTRTAVEHSLDSDDPDAIATAVLELVAASGTTVDDAPWLAELALRDDEGGYSLSGELLLPDSPLREIFVEDAPFGVVADDLVERYGAETLEAVGVQRAFSLFRASDVTLGAALAESLDELEPDGVDEWAAEVVERLGDPDLPPVVPELVGVRDLEFVREDRWTEALALLAGGRTRSAIVDPVRVLGPDGRSVDVPSYTAWWLRTGALLDGRPPVELRAADADPALAGLYDEAPAGLDPVLARALGVRGTLADLLAEPDGPDELLDRLGDPERRVSRDALRRIWTAVAAVDAERVTPPETVRAVRGGAIVVADAEDTVVVDSPALLPLLADRPALLVPAECAAALADIVDVALASEELAGRVTSAGQVRPVPDEVRVFLDTAALTYVHHDPLTVDGTEVEWWCNGTAVHASTPDGLARALAWAAGRWSRRHVVAAVLRDPHAVATLLAETDLEPETGAAIPPETD</sequence>
<organism evidence="1 2">
    <name type="scientific">Marinactinospora rubrisoli</name>
    <dbReference type="NCBI Taxonomy" id="2715399"/>
    <lineage>
        <taxon>Bacteria</taxon>
        <taxon>Bacillati</taxon>
        <taxon>Actinomycetota</taxon>
        <taxon>Actinomycetes</taxon>
        <taxon>Streptosporangiales</taxon>
        <taxon>Nocardiopsidaceae</taxon>
        <taxon>Marinactinospora</taxon>
    </lineage>
</organism>
<comment type="caution">
    <text evidence="1">The sequence shown here is derived from an EMBL/GenBank/DDBJ whole genome shotgun (WGS) entry which is preliminary data.</text>
</comment>
<evidence type="ECO:0000313" key="2">
    <source>
        <dbReference type="Proteomes" id="UP001596540"/>
    </source>
</evidence>
<accession>A0ABW2KAK3</accession>
<dbReference type="NCBIfam" id="NF047352">
    <property type="entry name" value="P_loop_sacsin"/>
    <property type="match status" value="1"/>
</dbReference>
<evidence type="ECO:0000313" key="1">
    <source>
        <dbReference type="EMBL" id="MFC7326465.1"/>
    </source>
</evidence>
<protein>
    <submittedName>
        <fullName evidence="1">Sacsin N-terminal ATP-binding-like domain-containing protein</fullName>
    </submittedName>
</protein>
<dbReference type="EMBL" id="JBHTBH010000001">
    <property type="protein sequence ID" value="MFC7326465.1"/>
    <property type="molecule type" value="Genomic_DNA"/>
</dbReference>
<dbReference type="Proteomes" id="UP001596540">
    <property type="component" value="Unassembled WGS sequence"/>
</dbReference>
<keyword evidence="2" id="KW-1185">Reference proteome</keyword>
<gene>
    <name evidence="1" type="ORF">ACFQRF_01815</name>
</gene>
<reference evidence="2" key="1">
    <citation type="journal article" date="2019" name="Int. J. Syst. Evol. Microbiol.">
        <title>The Global Catalogue of Microorganisms (GCM) 10K type strain sequencing project: providing services to taxonomists for standard genome sequencing and annotation.</title>
        <authorList>
            <consortium name="The Broad Institute Genomics Platform"/>
            <consortium name="The Broad Institute Genome Sequencing Center for Infectious Disease"/>
            <person name="Wu L."/>
            <person name="Ma J."/>
        </authorList>
    </citation>
    <scope>NUCLEOTIDE SEQUENCE [LARGE SCALE GENOMIC DNA]</scope>
    <source>
        <strain evidence="2">CGMCC 4.7382</strain>
    </source>
</reference>
<dbReference type="InterPro" id="IPR036890">
    <property type="entry name" value="HATPase_C_sf"/>
</dbReference>
<proteinExistence type="predicted"/>
<dbReference type="SUPFAM" id="SSF55874">
    <property type="entry name" value="ATPase domain of HSP90 chaperone/DNA topoisomerase II/histidine kinase"/>
    <property type="match status" value="1"/>
</dbReference>
<name>A0ABW2KAK3_9ACTN</name>
<dbReference type="Gene3D" id="3.30.565.10">
    <property type="entry name" value="Histidine kinase-like ATPase, C-terminal domain"/>
    <property type="match status" value="1"/>
</dbReference>
<dbReference type="RefSeq" id="WP_379868235.1">
    <property type="nucleotide sequence ID" value="NZ_JBHTBH010000001.1"/>
</dbReference>